<dbReference type="PROSITE" id="PS50206">
    <property type="entry name" value="RHODANESE_3"/>
    <property type="match status" value="1"/>
</dbReference>
<dbReference type="AlphaFoldDB" id="A0A1F7REP2"/>
<comment type="caution">
    <text evidence="2">The sequence shown here is derived from an EMBL/GenBank/DDBJ whole genome shotgun (WGS) entry which is preliminary data.</text>
</comment>
<name>A0A1F7REP2_9BACT</name>
<dbReference type="InterPro" id="IPR001763">
    <property type="entry name" value="Rhodanese-like_dom"/>
</dbReference>
<evidence type="ECO:0000313" key="2">
    <source>
        <dbReference type="EMBL" id="OGL40025.1"/>
    </source>
</evidence>
<dbReference type="Proteomes" id="UP000178526">
    <property type="component" value="Unassembled WGS sequence"/>
</dbReference>
<dbReference type="SMART" id="SM00450">
    <property type="entry name" value="RHOD"/>
    <property type="match status" value="1"/>
</dbReference>
<dbReference type="CDD" id="cd00158">
    <property type="entry name" value="RHOD"/>
    <property type="match status" value="1"/>
</dbReference>
<dbReference type="InterPro" id="IPR050229">
    <property type="entry name" value="GlpE_sulfurtransferase"/>
</dbReference>
<evidence type="ECO:0000259" key="1">
    <source>
        <dbReference type="PROSITE" id="PS50206"/>
    </source>
</evidence>
<reference evidence="2 3" key="1">
    <citation type="journal article" date="2016" name="Nat. Commun.">
        <title>Thousands of microbial genomes shed light on interconnected biogeochemical processes in an aquifer system.</title>
        <authorList>
            <person name="Anantharaman K."/>
            <person name="Brown C.T."/>
            <person name="Hug L.A."/>
            <person name="Sharon I."/>
            <person name="Castelle C.J."/>
            <person name="Probst A.J."/>
            <person name="Thomas B.C."/>
            <person name="Singh A."/>
            <person name="Wilkins M.J."/>
            <person name="Karaoz U."/>
            <person name="Brodie E.L."/>
            <person name="Williams K.H."/>
            <person name="Hubbard S.S."/>
            <person name="Banfield J.F."/>
        </authorList>
    </citation>
    <scope>NUCLEOTIDE SEQUENCE [LARGE SCALE GENOMIC DNA]</scope>
</reference>
<dbReference type="InterPro" id="IPR036873">
    <property type="entry name" value="Rhodanese-like_dom_sf"/>
</dbReference>
<dbReference type="PANTHER" id="PTHR43031:SF1">
    <property type="entry name" value="PYRIDINE NUCLEOTIDE-DISULPHIDE OXIDOREDUCTASE"/>
    <property type="match status" value="1"/>
</dbReference>
<dbReference type="SUPFAM" id="SSF52821">
    <property type="entry name" value="Rhodanese/Cell cycle control phosphatase"/>
    <property type="match status" value="1"/>
</dbReference>
<dbReference type="EMBL" id="MGDB01000108">
    <property type="protein sequence ID" value="OGL40025.1"/>
    <property type="molecule type" value="Genomic_DNA"/>
</dbReference>
<gene>
    <name evidence="2" type="ORF">A2042_00185</name>
</gene>
<evidence type="ECO:0000313" key="3">
    <source>
        <dbReference type="Proteomes" id="UP000178526"/>
    </source>
</evidence>
<sequence>MDKNASVPSKITPEFLKKILDENDKNYLLIDVRTPSEYKKGHIPSALLIPYDEIEKHTEEISKEKVIILYCHSGRRSGIALSALKNLGYKKLINFGGITNWTYPLEK</sequence>
<accession>A0A1F7REP2</accession>
<dbReference type="Gene3D" id="3.40.250.10">
    <property type="entry name" value="Rhodanese-like domain"/>
    <property type="match status" value="1"/>
</dbReference>
<organism evidence="2 3">
    <name type="scientific">Candidatus Schekmanbacteria bacterium GWA2_38_11</name>
    <dbReference type="NCBI Taxonomy" id="1817876"/>
    <lineage>
        <taxon>Bacteria</taxon>
        <taxon>Candidatus Schekmaniibacteriota</taxon>
    </lineage>
</organism>
<dbReference type="Pfam" id="PF00581">
    <property type="entry name" value="Rhodanese"/>
    <property type="match status" value="1"/>
</dbReference>
<feature type="domain" description="Rhodanese" evidence="1">
    <location>
        <begin position="23"/>
        <end position="107"/>
    </location>
</feature>
<protein>
    <recommendedName>
        <fullName evidence="1">Rhodanese domain-containing protein</fullName>
    </recommendedName>
</protein>
<dbReference type="PANTHER" id="PTHR43031">
    <property type="entry name" value="FAD-DEPENDENT OXIDOREDUCTASE"/>
    <property type="match status" value="1"/>
</dbReference>
<proteinExistence type="predicted"/>